<dbReference type="GeneID" id="105444604"/>
<organism evidence="1 2">
    <name type="scientific">Strongylocentrotus purpuratus</name>
    <name type="common">Purple sea urchin</name>
    <dbReference type="NCBI Taxonomy" id="7668"/>
    <lineage>
        <taxon>Eukaryota</taxon>
        <taxon>Metazoa</taxon>
        <taxon>Echinodermata</taxon>
        <taxon>Eleutherozoa</taxon>
        <taxon>Echinozoa</taxon>
        <taxon>Echinoidea</taxon>
        <taxon>Euechinoidea</taxon>
        <taxon>Echinacea</taxon>
        <taxon>Camarodonta</taxon>
        <taxon>Echinidea</taxon>
        <taxon>Strongylocentrotidae</taxon>
        <taxon>Strongylocentrotus</taxon>
    </lineage>
</organism>
<dbReference type="KEGG" id="spu:105444604"/>
<reference evidence="1" key="2">
    <citation type="submission" date="2021-01" db="UniProtKB">
        <authorList>
            <consortium name="EnsemblMetazoa"/>
        </authorList>
    </citation>
    <scope>IDENTIFICATION</scope>
</reference>
<protein>
    <submittedName>
        <fullName evidence="1">Uncharacterized protein</fullName>
    </submittedName>
</protein>
<evidence type="ECO:0000313" key="2">
    <source>
        <dbReference type="Proteomes" id="UP000007110"/>
    </source>
</evidence>
<dbReference type="OrthoDB" id="10155965at2759"/>
<keyword evidence="2" id="KW-1185">Reference proteome</keyword>
<dbReference type="RefSeq" id="XP_011677376.1">
    <property type="nucleotide sequence ID" value="XM_011679074.2"/>
</dbReference>
<proteinExistence type="predicted"/>
<dbReference type="OMA" id="PEYRIMQ"/>
<reference evidence="2" key="1">
    <citation type="submission" date="2015-02" db="EMBL/GenBank/DDBJ databases">
        <title>Genome sequencing for Strongylocentrotus purpuratus.</title>
        <authorList>
            <person name="Murali S."/>
            <person name="Liu Y."/>
            <person name="Vee V."/>
            <person name="English A."/>
            <person name="Wang M."/>
            <person name="Skinner E."/>
            <person name="Han Y."/>
            <person name="Muzny D.M."/>
            <person name="Worley K.C."/>
            <person name="Gibbs R.A."/>
        </authorList>
    </citation>
    <scope>NUCLEOTIDE SEQUENCE</scope>
</reference>
<dbReference type="AlphaFoldDB" id="A0A7M7HP28"/>
<sequence length="330" mass="37257">MQCPRQTRKVKMKFLNVFGKRLVGGHLSYLLMTQLSIVFCVQVLLVGALPVNAEPDSPLTLTVGSDGVIPFACRNEQQSAPKYYTVKFEEKDRPFYIDGTLDPEGLMSPDQAERFRVEFYEEGSSMSVEINIASVSVEDQGTYIVLILIQGVSPEYRIMQRVVLILIPPGPAVCFLMPSESMMETYEVHCHAKPGNGNSTLNCFQNGYKIPYRQDTDDTQTVYRRMFWLLHVDIPVSCCSHDIKETDTITQTSCDQYRYPRIEPATSPVPPVHEIHTKMTLTTRPLFIADETNQPSPESTSFSGCGPSFDWPTVMLPLMAFFTYMCISNP</sequence>
<dbReference type="Proteomes" id="UP000007110">
    <property type="component" value="Unassembled WGS sequence"/>
</dbReference>
<dbReference type="EnsemblMetazoa" id="XM_011679074">
    <property type="protein sequence ID" value="XP_011677376"/>
    <property type="gene ID" value="LOC105444604"/>
</dbReference>
<name>A0A7M7HP28_STRPU</name>
<accession>A0A7M7HP28</accession>
<evidence type="ECO:0000313" key="1">
    <source>
        <dbReference type="EnsemblMetazoa" id="XP_011677376"/>
    </source>
</evidence>
<dbReference type="InParanoid" id="A0A7M7HP28"/>